<comment type="caution">
    <text evidence="3">The sequence shown here is derived from an EMBL/GenBank/DDBJ whole genome shotgun (WGS) entry which is preliminary data.</text>
</comment>
<sequence>MNITKFITTLSILLTGCINPASQRAHDISLAHSRADARLDLAHSYLQQQRYRKARENLLKAEKHAADYYRTLLVKAHYYQQVDEMDKAKHTYQQALKLHPSNGYVLNDYGAFLCRQSDYPQADIYFNLAVKDEAFPHIASSYENAAYCAIKAQHTQKAIHYFQRALDYQPERYSALIHLVQLEIEHNQLEQARNRLTRLQQQYEQHPQLMQLQIKLEQKAGNHLTAFDYQRHLKQQSPHKGGHQQNSKSN</sequence>
<evidence type="ECO:0000256" key="2">
    <source>
        <dbReference type="SAM" id="Coils"/>
    </source>
</evidence>
<dbReference type="Pfam" id="PF14559">
    <property type="entry name" value="TPR_19"/>
    <property type="match status" value="1"/>
</dbReference>
<gene>
    <name evidence="3" type="ORF">BIY20_10885</name>
</gene>
<dbReference type="InterPro" id="IPR044624">
    <property type="entry name" value="Mbb1-like"/>
</dbReference>
<accession>A0ABX3FEL8</accession>
<dbReference type="InterPro" id="IPR013360">
    <property type="entry name" value="Pilus_4_PilW"/>
</dbReference>
<keyword evidence="1" id="KW-0802">TPR repeat</keyword>
<protein>
    <submittedName>
        <fullName evidence="3">Type IV pilus biogenesis/stability protein PilW</fullName>
    </submittedName>
</protein>
<dbReference type="InterPro" id="IPR011990">
    <property type="entry name" value="TPR-like_helical_dom_sf"/>
</dbReference>
<dbReference type="Pfam" id="PF13181">
    <property type="entry name" value="TPR_8"/>
    <property type="match status" value="1"/>
</dbReference>
<feature type="coiled-coil region" evidence="2">
    <location>
        <begin position="179"/>
        <end position="209"/>
    </location>
</feature>
<keyword evidence="2" id="KW-0175">Coiled coil</keyword>
<feature type="repeat" description="TPR" evidence="1">
    <location>
        <begin position="139"/>
        <end position="172"/>
    </location>
</feature>
<keyword evidence="4" id="KW-1185">Reference proteome</keyword>
<evidence type="ECO:0000313" key="3">
    <source>
        <dbReference type="EMBL" id="OLQ89999.1"/>
    </source>
</evidence>
<dbReference type="SUPFAM" id="SSF48452">
    <property type="entry name" value="TPR-like"/>
    <property type="match status" value="1"/>
</dbReference>
<proteinExistence type="predicted"/>
<dbReference type="Proteomes" id="UP000186039">
    <property type="component" value="Unassembled WGS sequence"/>
</dbReference>
<dbReference type="PANTHER" id="PTHR44917">
    <property type="entry name" value="PROTEIN HIGH CHLOROPHYLL FLUORESCENT 107"/>
    <property type="match status" value="1"/>
</dbReference>
<dbReference type="PANTHER" id="PTHR44917:SF1">
    <property type="entry name" value="PROTEIN HIGH CHLOROPHYLL FLUORESCENT 107"/>
    <property type="match status" value="1"/>
</dbReference>
<dbReference type="NCBIfam" id="TIGR02521">
    <property type="entry name" value="type_IV_pilW"/>
    <property type="match status" value="1"/>
</dbReference>
<name>A0ABX3FEL8_9VIBR</name>
<evidence type="ECO:0000256" key="1">
    <source>
        <dbReference type="PROSITE-ProRule" id="PRU00339"/>
    </source>
</evidence>
<organism evidence="3 4">
    <name type="scientific">Vibrio panuliri</name>
    <dbReference type="NCBI Taxonomy" id="1381081"/>
    <lineage>
        <taxon>Bacteria</taxon>
        <taxon>Pseudomonadati</taxon>
        <taxon>Pseudomonadota</taxon>
        <taxon>Gammaproteobacteria</taxon>
        <taxon>Vibrionales</taxon>
        <taxon>Vibrionaceae</taxon>
        <taxon>Vibrio</taxon>
    </lineage>
</organism>
<dbReference type="InterPro" id="IPR019734">
    <property type="entry name" value="TPR_rpt"/>
</dbReference>
<dbReference type="PROSITE" id="PS50005">
    <property type="entry name" value="TPR"/>
    <property type="match status" value="2"/>
</dbReference>
<dbReference type="Pfam" id="PF13431">
    <property type="entry name" value="TPR_17"/>
    <property type="match status" value="1"/>
</dbReference>
<dbReference type="PROSITE" id="PS51257">
    <property type="entry name" value="PROKAR_LIPOPROTEIN"/>
    <property type="match status" value="1"/>
</dbReference>
<feature type="repeat" description="TPR" evidence="1">
    <location>
        <begin position="69"/>
        <end position="102"/>
    </location>
</feature>
<evidence type="ECO:0000313" key="4">
    <source>
        <dbReference type="Proteomes" id="UP000186039"/>
    </source>
</evidence>
<dbReference type="Gene3D" id="1.25.40.10">
    <property type="entry name" value="Tetratricopeptide repeat domain"/>
    <property type="match status" value="1"/>
</dbReference>
<reference evidence="3 4" key="1">
    <citation type="submission" date="2016-09" db="EMBL/GenBank/DDBJ databases">
        <title>Genomic Taxonomy of the Vibrionaceae.</title>
        <authorList>
            <person name="Gonzalez-Castillo A."/>
            <person name="Gomez-Gil B."/>
            <person name="Enciso-Ibarra K."/>
        </authorList>
    </citation>
    <scope>NUCLEOTIDE SEQUENCE [LARGE SCALE GENOMIC DNA]</scope>
    <source>
        <strain evidence="3 4">CAIM 1902</strain>
    </source>
</reference>
<dbReference type="EMBL" id="MJMH01000179">
    <property type="protein sequence ID" value="OLQ89999.1"/>
    <property type="molecule type" value="Genomic_DNA"/>
</dbReference>
<dbReference type="RefSeq" id="WP_075715381.1">
    <property type="nucleotide sequence ID" value="NZ_AP019654.1"/>
</dbReference>
<dbReference type="SMART" id="SM00028">
    <property type="entry name" value="TPR"/>
    <property type="match status" value="3"/>
</dbReference>